<reference evidence="1 2" key="1">
    <citation type="submission" date="2016-01" db="EMBL/GenBank/DDBJ databases">
        <title>The new phylogeny of the genus Mycobacterium.</title>
        <authorList>
            <person name="Tarcisio F."/>
            <person name="Conor M."/>
            <person name="Antonella G."/>
            <person name="Elisabetta G."/>
            <person name="Giulia F.S."/>
            <person name="Sara T."/>
            <person name="Anna F."/>
            <person name="Clotilde B."/>
            <person name="Roberto B."/>
            <person name="Veronica D.S."/>
            <person name="Fabio R."/>
            <person name="Monica P."/>
            <person name="Olivier J."/>
            <person name="Enrico T."/>
            <person name="Nicola S."/>
        </authorList>
    </citation>
    <scope>NUCLEOTIDE SEQUENCE [LARGE SCALE GENOMIC DNA]</scope>
    <source>
        <strain evidence="1 2">DSM 44572</strain>
    </source>
</reference>
<dbReference type="RefSeq" id="WP_085078772.1">
    <property type="nucleotide sequence ID" value="NZ_LQPJ01000103.1"/>
</dbReference>
<evidence type="ECO:0000313" key="1">
    <source>
        <dbReference type="EMBL" id="ORW24091.1"/>
    </source>
</evidence>
<keyword evidence="2" id="KW-1185">Reference proteome</keyword>
<accession>A0A1X1ZLV1</accession>
<dbReference type="Proteomes" id="UP000193529">
    <property type="component" value="Unassembled WGS sequence"/>
</dbReference>
<organism evidence="1 2">
    <name type="scientific">Mycobacterium palustre</name>
    <dbReference type="NCBI Taxonomy" id="153971"/>
    <lineage>
        <taxon>Bacteria</taxon>
        <taxon>Bacillati</taxon>
        <taxon>Actinomycetota</taxon>
        <taxon>Actinomycetes</taxon>
        <taxon>Mycobacteriales</taxon>
        <taxon>Mycobacteriaceae</taxon>
        <taxon>Mycobacterium</taxon>
        <taxon>Mycobacterium simiae complex</taxon>
    </lineage>
</organism>
<evidence type="ECO:0000313" key="2">
    <source>
        <dbReference type="Proteomes" id="UP000193529"/>
    </source>
</evidence>
<dbReference type="EMBL" id="LQPJ01000103">
    <property type="protein sequence ID" value="ORW24091.1"/>
    <property type="molecule type" value="Genomic_DNA"/>
</dbReference>
<comment type="caution">
    <text evidence="1">The sequence shown here is derived from an EMBL/GenBank/DDBJ whole genome shotgun (WGS) entry which is preliminary data.</text>
</comment>
<protein>
    <submittedName>
        <fullName evidence="1">Uncharacterized protein</fullName>
    </submittedName>
</protein>
<sequence>MDVKLAGEVLGWVTKEARERSVYSGRGDSRIVTGREYDANGAPVSGVESVIVSDALGVTPGATVVMPDTLAADVPVGTVIAVSGSNGLSARIVGGDYGSTRVSIFGVTELRVVADGAKLLRDAAAKQAPATRSGSGAQA</sequence>
<dbReference type="OrthoDB" id="4741606at2"/>
<gene>
    <name evidence="1" type="ORF">AWC19_10075</name>
</gene>
<proteinExistence type="predicted"/>
<dbReference type="AlphaFoldDB" id="A0A1X1ZLV1"/>
<name>A0A1X1ZLV1_9MYCO</name>